<dbReference type="Gene3D" id="3.90.950.10">
    <property type="match status" value="1"/>
</dbReference>
<evidence type="ECO:0000256" key="4">
    <source>
        <dbReference type="ARBA" id="ARBA00022741"/>
    </source>
</evidence>
<protein>
    <recommendedName>
        <fullName evidence="10">dITP/XTP pyrophosphatase</fullName>
        <ecNumber evidence="10">3.6.1.66</ecNumber>
    </recommendedName>
    <alternativeName>
        <fullName evidence="10">Non-canonical purine NTP pyrophosphatase</fullName>
    </alternativeName>
    <alternativeName>
        <fullName evidence="10">Non-standard purine NTP pyrophosphatase</fullName>
    </alternativeName>
    <alternativeName>
        <fullName evidence="10">Nucleoside-triphosphate diphosphatase</fullName>
    </alternativeName>
    <alternativeName>
        <fullName evidence="10">Nucleoside-triphosphate pyrophosphatase</fullName>
        <shortName evidence="10">NTPase</shortName>
    </alternativeName>
</protein>
<dbReference type="AlphaFoldDB" id="A0A6F8PQ04"/>
<comment type="catalytic activity">
    <reaction evidence="9 10">
        <text>XTP + H2O = XMP + diphosphate + H(+)</text>
        <dbReference type="Rhea" id="RHEA:28610"/>
        <dbReference type="ChEBI" id="CHEBI:15377"/>
        <dbReference type="ChEBI" id="CHEBI:15378"/>
        <dbReference type="ChEBI" id="CHEBI:33019"/>
        <dbReference type="ChEBI" id="CHEBI:57464"/>
        <dbReference type="ChEBI" id="CHEBI:61314"/>
        <dbReference type="EC" id="3.6.1.66"/>
    </reaction>
</comment>
<comment type="caution">
    <text evidence="10">Lacks conserved residue(s) required for the propagation of feature annotation.</text>
</comment>
<dbReference type="PANTHER" id="PTHR11067:SF9">
    <property type="entry name" value="INOSINE TRIPHOSPHATE PYROPHOSPHATASE"/>
    <property type="match status" value="1"/>
</dbReference>
<dbReference type="GO" id="GO:0036222">
    <property type="term" value="F:XTP diphosphatase activity"/>
    <property type="evidence" value="ECO:0007669"/>
    <property type="project" value="UniProtKB-UniRule"/>
</dbReference>
<feature type="binding site" evidence="10">
    <location>
        <begin position="8"/>
        <end position="13"/>
    </location>
    <ligand>
        <name>substrate</name>
    </ligand>
</feature>
<organism evidence="12 13">
    <name type="scientific">Thiosulfativibrio zosterae</name>
    <dbReference type="NCBI Taxonomy" id="2675053"/>
    <lineage>
        <taxon>Bacteria</taxon>
        <taxon>Pseudomonadati</taxon>
        <taxon>Pseudomonadota</taxon>
        <taxon>Gammaproteobacteria</taxon>
        <taxon>Thiotrichales</taxon>
        <taxon>Piscirickettsiaceae</taxon>
        <taxon>Thiosulfativibrio</taxon>
    </lineage>
</organism>
<feature type="active site" description="Proton acceptor" evidence="10">
    <location>
        <position position="69"/>
    </location>
</feature>
<feature type="binding site" evidence="10">
    <location>
        <begin position="186"/>
        <end position="187"/>
    </location>
    <ligand>
        <name>substrate</name>
    </ligand>
</feature>
<evidence type="ECO:0000256" key="7">
    <source>
        <dbReference type="ARBA" id="ARBA00023080"/>
    </source>
</evidence>
<dbReference type="CDD" id="cd00515">
    <property type="entry name" value="HAM1"/>
    <property type="match status" value="1"/>
</dbReference>
<reference evidence="13" key="1">
    <citation type="submission" date="2019-11" db="EMBL/GenBank/DDBJ databases">
        <title>Isolation and characterization of two novel species in the genus Thiomicrorhabdus.</title>
        <authorList>
            <person name="Mochizuki J."/>
            <person name="Kojima H."/>
            <person name="Fukui M."/>
        </authorList>
    </citation>
    <scope>NUCLEOTIDE SEQUENCE [LARGE SCALE GENOMIC DNA]</scope>
    <source>
        <strain evidence="13">AkT22</strain>
    </source>
</reference>
<proteinExistence type="inferred from homology"/>
<dbReference type="FunFam" id="3.90.950.10:FF:000001">
    <property type="entry name" value="dITP/XTP pyrophosphatase"/>
    <property type="match status" value="1"/>
</dbReference>
<dbReference type="GO" id="GO:0036220">
    <property type="term" value="F:ITP diphosphatase activity"/>
    <property type="evidence" value="ECO:0007669"/>
    <property type="project" value="UniProtKB-UniRule"/>
</dbReference>
<keyword evidence="7 10" id="KW-0546">Nucleotide metabolism</keyword>
<dbReference type="KEGG" id="tzo:THMIRHAT_18640"/>
<dbReference type="RefSeq" id="WP_173291866.1">
    <property type="nucleotide sequence ID" value="NZ_AP021888.1"/>
</dbReference>
<comment type="subunit">
    <text evidence="2 10">Homodimer.</text>
</comment>
<feature type="binding site" evidence="10">
    <location>
        <position position="40"/>
    </location>
    <ligand>
        <name>Mg(2+)</name>
        <dbReference type="ChEBI" id="CHEBI:18420"/>
    </ligand>
</feature>
<name>A0A6F8PQ04_9GAMM</name>
<feature type="binding site" evidence="10">
    <location>
        <position position="70"/>
    </location>
    <ligand>
        <name>substrate</name>
    </ligand>
</feature>
<evidence type="ECO:0000256" key="8">
    <source>
        <dbReference type="ARBA" id="ARBA00051875"/>
    </source>
</evidence>
<feature type="binding site" evidence="10">
    <location>
        <position position="181"/>
    </location>
    <ligand>
        <name>substrate</name>
    </ligand>
</feature>
<dbReference type="EC" id="3.6.1.66" evidence="10"/>
<evidence type="ECO:0000313" key="13">
    <source>
        <dbReference type="Proteomes" id="UP000501466"/>
    </source>
</evidence>
<evidence type="ECO:0000313" key="12">
    <source>
        <dbReference type="EMBL" id="BBP44118.1"/>
    </source>
</evidence>
<dbReference type="Proteomes" id="UP000501466">
    <property type="component" value="Chromosome"/>
</dbReference>
<evidence type="ECO:0000256" key="5">
    <source>
        <dbReference type="ARBA" id="ARBA00022801"/>
    </source>
</evidence>
<dbReference type="InterPro" id="IPR029001">
    <property type="entry name" value="ITPase-like_fam"/>
</dbReference>
<comment type="cofactor">
    <cofactor evidence="10">
        <name>Mg(2+)</name>
        <dbReference type="ChEBI" id="CHEBI:18420"/>
    </cofactor>
    <text evidence="10">Binds 1 Mg(2+) ion per subunit.</text>
</comment>
<dbReference type="PANTHER" id="PTHR11067">
    <property type="entry name" value="INOSINE TRIPHOSPHATE PYROPHOSPHATASE/HAM1 PROTEIN"/>
    <property type="match status" value="1"/>
</dbReference>
<comment type="catalytic activity">
    <reaction evidence="10">
        <text>ITP + H2O = IMP + diphosphate + H(+)</text>
        <dbReference type="Rhea" id="RHEA:29399"/>
        <dbReference type="ChEBI" id="CHEBI:15377"/>
        <dbReference type="ChEBI" id="CHEBI:15378"/>
        <dbReference type="ChEBI" id="CHEBI:33019"/>
        <dbReference type="ChEBI" id="CHEBI:58053"/>
        <dbReference type="ChEBI" id="CHEBI:61402"/>
        <dbReference type="EC" id="3.6.1.66"/>
    </reaction>
</comment>
<dbReference type="InterPro" id="IPR002637">
    <property type="entry name" value="RdgB/HAM1"/>
</dbReference>
<dbReference type="HAMAP" id="MF_01405">
    <property type="entry name" value="Non_canon_purine_NTPase"/>
    <property type="match status" value="1"/>
</dbReference>
<evidence type="ECO:0000256" key="2">
    <source>
        <dbReference type="ARBA" id="ARBA00011738"/>
    </source>
</evidence>
<keyword evidence="3 10" id="KW-0479">Metal-binding</keyword>
<comment type="similarity">
    <text evidence="1 10 11">Belongs to the HAM1 NTPase family.</text>
</comment>
<keyword evidence="5 10" id="KW-0378">Hydrolase</keyword>
<evidence type="ECO:0000256" key="3">
    <source>
        <dbReference type="ARBA" id="ARBA00022723"/>
    </source>
</evidence>
<keyword evidence="6 10" id="KW-0460">Magnesium</keyword>
<dbReference type="GO" id="GO:0035870">
    <property type="term" value="F:dITP diphosphatase activity"/>
    <property type="evidence" value="ECO:0007669"/>
    <property type="project" value="UniProtKB-UniRule"/>
</dbReference>
<dbReference type="GO" id="GO:0005829">
    <property type="term" value="C:cytosol"/>
    <property type="evidence" value="ECO:0007669"/>
    <property type="project" value="TreeGrafter"/>
</dbReference>
<keyword evidence="13" id="KW-1185">Reference proteome</keyword>
<evidence type="ECO:0000256" key="6">
    <source>
        <dbReference type="ARBA" id="ARBA00022842"/>
    </source>
</evidence>
<accession>A0A6F8PQ04</accession>
<evidence type="ECO:0000256" key="10">
    <source>
        <dbReference type="HAMAP-Rule" id="MF_01405"/>
    </source>
</evidence>
<comment type="catalytic activity">
    <reaction evidence="8 10">
        <text>dITP + H2O = dIMP + diphosphate + H(+)</text>
        <dbReference type="Rhea" id="RHEA:28342"/>
        <dbReference type="ChEBI" id="CHEBI:15377"/>
        <dbReference type="ChEBI" id="CHEBI:15378"/>
        <dbReference type="ChEBI" id="CHEBI:33019"/>
        <dbReference type="ChEBI" id="CHEBI:61194"/>
        <dbReference type="ChEBI" id="CHEBI:61382"/>
        <dbReference type="EC" id="3.6.1.66"/>
    </reaction>
</comment>
<evidence type="ECO:0000256" key="11">
    <source>
        <dbReference type="RuleBase" id="RU003781"/>
    </source>
</evidence>
<evidence type="ECO:0000256" key="9">
    <source>
        <dbReference type="ARBA" id="ARBA00052017"/>
    </source>
</evidence>
<dbReference type="GO" id="GO:0000166">
    <property type="term" value="F:nucleotide binding"/>
    <property type="evidence" value="ECO:0007669"/>
    <property type="project" value="UniProtKB-KW"/>
</dbReference>
<comment type="function">
    <text evidence="10">Pyrophosphatase that catalyzes the hydrolysis of nucleoside triphosphates to their monophosphate derivatives, with a high preference for the non-canonical purine nucleotides XTP (xanthosine triphosphate), dITP (deoxyinosine triphosphate) and ITP. Seems to function as a house-cleaning enzyme that removes non-canonical purine nucleotides from the nucleotide pool, thus preventing their incorporation into DNA/RNA and avoiding chromosomal lesions.</text>
</comment>
<evidence type="ECO:0000256" key="1">
    <source>
        <dbReference type="ARBA" id="ARBA00008023"/>
    </source>
</evidence>
<gene>
    <name evidence="12" type="ORF">THMIRHAT_18640</name>
</gene>
<sequence length="204" mass="22048">MKTLVLATANPNKVAELLPPLKEQGYSVKLQTEFFSEQVDEDGLSFVENALKKARYASAKTGLPAIADDSGLQVAFLGGKPGIYSARYAQTGQNSQPDEQANVQKLLAELGNLPVKQRQATYICAVAFVAHAKDETPILGFGTWQGDILNAPRTSHGIGYDAIFWLPSELKTASEVPLARKLQVSHRAQAMAQVLQQLKGRGAL</sequence>
<dbReference type="GO" id="GO:0046872">
    <property type="term" value="F:metal ion binding"/>
    <property type="evidence" value="ECO:0007669"/>
    <property type="project" value="UniProtKB-KW"/>
</dbReference>
<dbReference type="Pfam" id="PF01725">
    <property type="entry name" value="Ham1p_like"/>
    <property type="match status" value="1"/>
</dbReference>
<dbReference type="NCBIfam" id="TIGR00042">
    <property type="entry name" value="RdgB/HAM1 family non-canonical purine NTP pyrophosphatase"/>
    <property type="match status" value="1"/>
</dbReference>
<dbReference type="EMBL" id="AP021888">
    <property type="protein sequence ID" value="BBP44118.1"/>
    <property type="molecule type" value="Genomic_DNA"/>
</dbReference>
<dbReference type="GO" id="GO:0009117">
    <property type="term" value="P:nucleotide metabolic process"/>
    <property type="evidence" value="ECO:0007669"/>
    <property type="project" value="UniProtKB-KW"/>
</dbReference>
<dbReference type="GO" id="GO:0009146">
    <property type="term" value="P:purine nucleoside triphosphate catabolic process"/>
    <property type="evidence" value="ECO:0007669"/>
    <property type="project" value="UniProtKB-UniRule"/>
</dbReference>
<dbReference type="InterPro" id="IPR020922">
    <property type="entry name" value="dITP/XTP_pyrophosphatase"/>
</dbReference>
<keyword evidence="4 10" id="KW-0547">Nucleotide-binding</keyword>
<dbReference type="SUPFAM" id="SSF52972">
    <property type="entry name" value="ITPase-like"/>
    <property type="match status" value="1"/>
</dbReference>
<feature type="binding site" evidence="10">
    <location>
        <position position="69"/>
    </location>
    <ligand>
        <name>Mg(2+)</name>
        <dbReference type="ChEBI" id="CHEBI:18420"/>
    </ligand>
</feature>
<dbReference type="GO" id="GO:0017111">
    <property type="term" value="F:ribonucleoside triphosphate phosphatase activity"/>
    <property type="evidence" value="ECO:0007669"/>
    <property type="project" value="InterPro"/>
</dbReference>